<proteinExistence type="predicted"/>
<dbReference type="OrthoDB" id="72637at2759"/>
<organism evidence="1 2">
    <name type="scientific">Allacma fusca</name>
    <dbReference type="NCBI Taxonomy" id="39272"/>
    <lineage>
        <taxon>Eukaryota</taxon>
        <taxon>Metazoa</taxon>
        <taxon>Ecdysozoa</taxon>
        <taxon>Arthropoda</taxon>
        <taxon>Hexapoda</taxon>
        <taxon>Collembola</taxon>
        <taxon>Symphypleona</taxon>
        <taxon>Sminthuridae</taxon>
        <taxon>Allacma</taxon>
    </lineage>
</organism>
<dbReference type="Proteomes" id="UP000708208">
    <property type="component" value="Unassembled WGS sequence"/>
</dbReference>
<evidence type="ECO:0000313" key="2">
    <source>
        <dbReference type="Proteomes" id="UP000708208"/>
    </source>
</evidence>
<dbReference type="AlphaFoldDB" id="A0A8J2JWX9"/>
<sequence>MLRTTAENSESASTSKGRRRNYSVLDDVNLLKEVIQFLPMCKPYKERSGLWKKIQANLKDRFSVQSMQDRYKLLMEKFEKEDMNSLKRYKQYEQLYM</sequence>
<evidence type="ECO:0000313" key="1">
    <source>
        <dbReference type="EMBL" id="CAG7723510.1"/>
    </source>
</evidence>
<name>A0A8J2JWX9_9HEXA</name>
<keyword evidence="2" id="KW-1185">Reference proteome</keyword>
<dbReference type="EMBL" id="CAJVCH010099824">
    <property type="protein sequence ID" value="CAG7723510.1"/>
    <property type="molecule type" value="Genomic_DNA"/>
</dbReference>
<gene>
    <name evidence="1" type="ORF">AFUS01_LOCUS12596</name>
</gene>
<reference evidence="1" key="1">
    <citation type="submission" date="2021-06" db="EMBL/GenBank/DDBJ databases">
        <authorList>
            <person name="Hodson N. C."/>
            <person name="Mongue J. A."/>
            <person name="Jaron S. K."/>
        </authorList>
    </citation>
    <scope>NUCLEOTIDE SEQUENCE</scope>
</reference>
<comment type="caution">
    <text evidence="1">The sequence shown here is derived from an EMBL/GenBank/DDBJ whole genome shotgun (WGS) entry which is preliminary data.</text>
</comment>
<protein>
    <submittedName>
        <fullName evidence="1">Uncharacterized protein</fullName>
    </submittedName>
</protein>
<accession>A0A8J2JWX9</accession>